<protein>
    <submittedName>
        <fullName evidence="2">PF20097 family protein</fullName>
    </submittedName>
</protein>
<dbReference type="Proteomes" id="UP001498469">
    <property type="component" value="Unassembled WGS sequence"/>
</dbReference>
<comment type="caution">
    <text evidence="2">The sequence shown here is derived from an EMBL/GenBank/DDBJ whole genome shotgun (WGS) entry which is preliminary data.</text>
</comment>
<keyword evidence="3" id="KW-1185">Reference proteome</keyword>
<proteinExistence type="predicted"/>
<accession>A0ABU7UWH5</accession>
<feature type="domain" description="DUF6487" evidence="1">
    <location>
        <begin position="4"/>
        <end position="74"/>
    </location>
</feature>
<name>A0ABU7UWH5_9CLOT</name>
<dbReference type="InterPro" id="IPR045504">
    <property type="entry name" value="DUF6487"/>
</dbReference>
<reference evidence="2 3" key="1">
    <citation type="submission" date="2023-11" db="EMBL/GenBank/DDBJ databases">
        <title>Draft genome sequence of a psychrophilic Clostridium strain from permafrost water brine.</title>
        <authorList>
            <person name="Shcherbakova V.A."/>
            <person name="Trubitsyn V.E."/>
            <person name="Zakharyuk A.G."/>
        </authorList>
    </citation>
    <scope>NUCLEOTIDE SEQUENCE [LARGE SCALE GENOMIC DNA]</scope>
    <source>
        <strain evidence="2 3">14F</strain>
    </source>
</reference>
<dbReference type="EMBL" id="JAZHFS010000062">
    <property type="protein sequence ID" value="MEF2115409.1"/>
    <property type="molecule type" value="Genomic_DNA"/>
</dbReference>
<sequence>MARCPYCENEMKKGFVVGDPRAGLIWVGENQKRSIIQKFNNENCIVLEESNMFHKTRLMSNYCDTCKKIIIDIK</sequence>
<evidence type="ECO:0000259" key="1">
    <source>
        <dbReference type="Pfam" id="PF20097"/>
    </source>
</evidence>
<dbReference type="RefSeq" id="WP_216252386.1">
    <property type="nucleotide sequence ID" value="NZ_JAZHFS010000062.1"/>
</dbReference>
<evidence type="ECO:0000313" key="2">
    <source>
        <dbReference type="EMBL" id="MEF2115409.1"/>
    </source>
</evidence>
<gene>
    <name evidence="2" type="ORF">SJI18_24375</name>
</gene>
<organism evidence="2 3">
    <name type="scientific">Clostridium frigoriphilum</name>
    <dbReference type="NCBI Taxonomy" id="443253"/>
    <lineage>
        <taxon>Bacteria</taxon>
        <taxon>Bacillati</taxon>
        <taxon>Bacillota</taxon>
        <taxon>Clostridia</taxon>
        <taxon>Eubacteriales</taxon>
        <taxon>Clostridiaceae</taxon>
        <taxon>Clostridium</taxon>
    </lineage>
</organism>
<dbReference type="Pfam" id="PF20097">
    <property type="entry name" value="DUF6487"/>
    <property type="match status" value="1"/>
</dbReference>
<evidence type="ECO:0000313" key="3">
    <source>
        <dbReference type="Proteomes" id="UP001498469"/>
    </source>
</evidence>